<dbReference type="InterPro" id="IPR049316">
    <property type="entry name" value="GDC-P_C"/>
</dbReference>
<evidence type="ECO:0000259" key="11">
    <source>
        <dbReference type="Pfam" id="PF21478"/>
    </source>
</evidence>
<dbReference type="Gene3D" id="3.40.640.10">
    <property type="entry name" value="Type I PLP-dependent aspartate aminotransferase-like (Major domain)"/>
    <property type="match status" value="2"/>
</dbReference>
<dbReference type="GO" id="GO:0004375">
    <property type="term" value="F:glycine dehydrogenase (decarboxylating) activity"/>
    <property type="evidence" value="ECO:0007669"/>
    <property type="project" value="UniProtKB-EC"/>
</dbReference>
<dbReference type="PANTHER" id="PTHR11773:SF1">
    <property type="entry name" value="GLYCINE DEHYDROGENASE (DECARBOXYLATING), MITOCHONDRIAL"/>
    <property type="match status" value="1"/>
</dbReference>
<dbReference type="GO" id="GO:0016594">
    <property type="term" value="F:glycine binding"/>
    <property type="evidence" value="ECO:0007669"/>
    <property type="project" value="TreeGrafter"/>
</dbReference>
<feature type="domain" description="Glycine cleavage system P-protein N-terminal" evidence="10">
    <location>
        <begin position="23"/>
        <end position="459"/>
    </location>
</feature>
<comment type="caution">
    <text evidence="12">The sequence shown here is derived from an EMBL/GenBank/DDBJ whole genome shotgun (WGS) entry which is preliminary data.</text>
</comment>
<proteinExistence type="inferred from homology"/>
<keyword evidence="5 8" id="KW-0663">Pyridoxal phosphate</keyword>
<gene>
    <name evidence="8 12" type="primary">gcvP</name>
    <name evidence="12" type="ORF">CBY09_16290</name>
</gene>
<dbReference type="GO" id="GO:0005960">
    <property type="term" value="C:glycine cleavage complex"/>
    <property type="evidence" value="ECO:0007669"/>
    <property type="project" value="TreeGrafter"/>
</dbReference>
<dbReference type="GO" id="GO:0019464">
    <property type="term" value="P:glycine decarboxylation via glycine cleavage system"/>
    <property type="evidence" value="ECO:0007669"/>
    <property type="project" value="UniProtKB-UniRule"/>
</dbReference>
<comment type="cofactor">
    <cofactor evidence="1 8 9">
        <name>pyridoxal 5'-phosphate</name>
        <dbReference type="ChEBI" id="CHEBI:597326"/>
    </cofactor>
</comment>
<dbReference type="InterPro" id="IPR015421">
    <property type="entry name" value="PyrdxlP-dep_Trfase_major"/>
</dbReference>
<evidence type="ECO:0000256" key="9">
    <source>
        <dbReference type="PIRSR" id="PIRSR603437-50"/>
    </source>
</evidence>
<dbReference type="AlphaFoldDB" id="A0A235EJJ8"/>
<evidence type="ECO:0000256" key="3">
    <source>
        <dbReference type="ARBA" id="ARBA00010756"/>
    </source>
</evidence>
<evidence type="ECO:0000256" key="8">
    <source>
        <dbReference type="HAMAP-Rule" id="MF_00711"/>
    </source>
</evidence>
<dbReference type="Pfam" id="PF21478">
    <property type="entry name" value="GcvP2_C"/>
    <property type="match status" value="1"/>
</dbReference>
<protein>
    <recommendedName>
        <fullName evidence="8">Glycine dehydrogenase (decarboxylating)</fullName>
        <ecNumber evidence="8">1.4.4.2</ecNumber>
    </recommendedName>
    <alternativeName>
        <fullName evidence="8">Glycine cleavage system P-protein</fullName>
    </alternativeName>
    <alternativeName>
        <fullName evidence="8">Glycine decarboxylase</fullName>
    </alternativeName>
    <alternativeName>
        <fullName evidence="8">Glycine dehydrogenase (aminomethyl-transferring)</fullName>
    </alternativeName>
</protein>
<sequence>MTAALPTSLPLSALENAAEFLPRHIGIDAADEAHMLSVIGEASRRALIDSIVPRSIARSRAMDLPAATTEAAALAELKAIAGKNKVLKSFIGQGYYGTHTPGVILRNILENPAWYTAYTPYQAEISQGRMEALVNFQTMVCDLTGMDIANASMLDEATAAAEAMTLAKRSVKAKGNRFIVAGDAHSQTIEVIRTRAKPLGIEVVLADSAEQWDSLLAGDDYFAVLDQYPSTSGRLGVDNGDTTRVHANGAAYIVAADLLALCLLTPPGEWDGGPANTGGADIVVGTTQRFGMPMGAGGPHAAYMACRDAFKRSLPGRLVGVSVDIHGKPAYRLALQTREQHIRREKATSNICTAQVLPAVVASMYAVYHGPEGLQRIALRVATFTAVLAAGLRQLGHTPAHEHAFDTLSFHVGADQAQVLARRAVEHGANIRVTWSEYVSFSLDETTTRADIELLWKVFAKDGQALPTFDAFENGIEPLIPAALRRTSHYLTHPVFNTHHSETGMLRYIRQLSDKDLALDRSMIPLGSCTMKLNATSEMIPITWPEFANMHPFAPADQQQGYKALDEQLRAWLCEATGYAGISLQPNAGSQGEYAGLLAIKAYHESRGEGHRNICLIPSSAHGTNPASAQMVGMQVVVTACDASGNVDLVDLKAKCEQHSGNIACVMITYPSTHGVFETQVKELCALVHSHGGRVYVDGANMNALVGVAAPGEFGGDVSHLNLHKTFCIPHGGGGPGVGPVCVVEDLIPFLPGLPGQGDQPKSPAKGKVGPVSAAPLGNAAVLPISWMYIRMMGADGLQAATETAILSANYISARLKDHYPTLYASANGHVAHECILDLRGLKDTSGVMAEDVAKRLIDYGFHAPTLSFPVPNTLMVEPTESETLFEIDRFIDAMIAIREEIRQIESGALPQDNNPLKNAPHTAENLLSGEWSRPYTRETAAYPVAALRQAKYWSPVGRVDNVWGDRNLSCSCIPVSDYA</sequence>
<evidence type="ECO:0000256" key="2">
    <source>
        <dbReference type="ARBA" id="ARBA00003788"/>
    </source>
</evidence>
<keyword evidence="13" id="KW-1185">Reference proteome</keyword>
<dbReference type="HAMAP" id="MF_00711">
    <property type="entry name" value="GcvP"/>
    <property type="match status" value="1"/>
</dbReference>
<dbReference type="EMBL" id="NOIG01000010">
    <property type="protein sequence ID" value="OYD49216.1"/>
    <property type="molecule type" value="Genomic_DNA"/>
</dbReference>
<evidence type="ECO:0000259" key="10">
    <source>
        <dbReference type="Pfam" id="PF02347"/>
    </source>
</evidence>
<comment type="subunit">
    <text evidence="4 8">The glycine cleavage system is composed of four proteins: P, T, L and H.</text>
</comment>
<dbReference type="FunFam" id="3.90.1150.10:FF:000007">
    <property type="entry name" value="Glycine dehydrogenase (decarboxylating), mitochondrial"/>
    <property type="match status" value="1"/>
</dbReference>
<dbReference type="InterPro" id="IPR049315">
    <property type="entry name" value="GDC-P_N"/>
</dbReference>
<dbReference type="GO" id="GO:0005829">
    <property type="term" value="C:cytosol"/>
    <property type="evidence" value="ECO:0007669"/>
    <property type="project" value="TreeGrafter"/>
</dbReference>
<dbReference type="NCBIfam" id="NF003346">
    <property type="entry name" value="PRK04366.1"/>
    <property type="match status" value="1"/>
</dbReference>
<dbReference type="Proteomes" id="UP000215441">
    <property type="component" value="Unassembled WGS sequence"/>
</dbReference>
<dbReference type="GO" id="GO:0030170">
    <property type="term" value="F:pyridoxal phosphate binding"/>
    <property type="evidence" value="ECO:0007669"/>
    <property type="project" value="TreeGrafter"/>
</dbReference>
<dbReference type="PANTHER" id="PTHR11773">
    <property type="entry name" value="GLYCINE DEHYDROGENASE, DECARBOXYLATING"/>
    <property type="match status" value="1"/>
</dbReference>
<evidence type="ECO:0000313" key="12">
    <source>
        <dbReference type="EMBL" id="OYD49216.1"/>
    </source>
</evidence>
<evidence type="ECO:0000256" key="7">
    <source>
        <dbReference type="ARBA" id="ARBA00049026"/>
    </source>
</evidence>
<evidence type="ECO:0000256" key="1">
    <source>
        <dbReference type="ARBA" id="ARBA00001933"/>
    </source>
</evidence>
<feature type="domain" description="Glycine cleavage system P-protein N-terminal" evidence="10">
    <location>
        <begin position="473"/>
        <end position="753"/>
    </location>
</feature>
<keyword evidence="6 8" id="KW-0560">Oxidoreductase</keyword>
<dbReference type="InterPro" id="IPR020581">
    <property type="entry name" value="GDC_P"/>
</dbReference>
<dbReference type="CDD" id="cd00613">
    <property type="entry name" value="GDC-P"/>
    <property type="match status" value="2"/>
</dbReference>
<reference evidence="12 13" key="1">
    <citation type="submission" date="2017-07" db="EMBL/GenBank/DDBJ databases">
        <title>Acidovorax KNDSW TSA 6 genome sequence and assembly.</title>
        <authorList>
            <person name="Mayilraj S."/>
        </authorList>
    </citation>
    <scope>NUCLEOTIDE SEQUENCE [LARGE SCALE GENOMIC DNA]</scope>
    <source>
        <strain evidence="12 13">KNDSW-TSA6</strain>
    </source>
</reference>
<dbReference type="RefSeq" id="WP_094290632.1">
    <property type="nucleotide sequence ID" value="NZ_NOIG01000010.1"/>
</dbReference>
<evidence type="ECO:0000313" key="13">
    <source>
        <dbReference type="Proteomes" id="UP000215441"/>
    </source>
</evidence>
<accession>A0A235EJJ8</accession>
<dbReference type="FunFam" id="3.40.640.10:FF:000007">
    <property type="entry name" value="glycine dehydrogenase (Decarboxylating), mitochondrial"/>
    <property type="match status" value="1"/>
</dbReference>
<dbReference type="InterPro" id="IPR015422">
    <property type="entry name" value="PyrdxlP-dep_Trfase_small"/>
</dbReference>
<evidence type="ECO:0000256" key="6">
    <source>
        <dbReference type="ARBA" id="ARBA00023002"/>
    </source>
</evidence>
<feature type="domain" description="Glycine dehydrogenase C-terminal" evidence="11">
    <location>
        <begin position="801"/>
        <end position="922"/>
    </location>
</feature>
<dbReference type="OrthoDB" id="9801272at2"/>
<dbReference type="EC" id="1.4.4.2" evidence="8"/>
<feature type="modified residue" description="N6-(pyridoxal phosphate)lysine" evidence="8 9">
    <location>
        <position position="725"/>
    </location>
</feature>
<dbReference type="InterPro" id="IPR015424">
    <property type="entry name" value="PyrdxlP-dep_Trfase"/>
</dbReference>
<evidence type="ECO:0000256" key="5">
    <source>
        <dbReference type="ARBA" id="ARBA00022898"/>
    </source>
</evidence>
<dbReference type="FunFam" id="3.40.640.10:FF:000005">
    <property type="entry name" value="Glycine dehydrogenase (decarboxylating), mitochondrial"/>
    <property type="match status" value="1"/>
</dbReference>
<evidence type="ECO:0000256" key="4">
    <source>
        <dbReference type="ARBA" id="ARBA00011690"/>
    </source>
</evidence>
<comment type="similarity">
    <text evidence="3 8">Belongs to the GcvP family.</text>
</comment>
<dbReference type="Gene3D" id="3.90.1150.10">
    <property type="entry name" value="Aspartate Aminotransferase, domain 1"/>
    <property type="match status" value="2"/>
</dbReference>
<organism evidence="12 13">
    <name type="scientific">Acidovorax kalamii</name>
    <dbReference type="NCBI Taxonomy" id="2004485"/>
    <lineage>
        <taxon>Bacteria</taxon>
        <taxon>Pseudomonadati</taxon>
        <taxon>Pseudomonadota</taxon>
        <taxon>Betaproteobacteria</taxon>
        <taxon>Burkholderiales</taxon>
        <taxon>Comamonadaceae</taxon>
        <taxon>Acidovorax</taxon>
    </lineage>
</organism>
<dbReference type="InterPro" id="IPR003437">
    <property type="entry name" value="GcvP"/>
</dbReference>
<dbReference type="Pfam" id="PF02347">
    <property type="entry name" value="GDC-P"/>
    <property type="match status" value="2"/>
</dbReference>
<name>A0A235EJJ8_9BURK</name>
<comment type="catalytic activity">
    <reaction evidence="7 8">
        <text>N(6)-[(R)-lipoyl]-L-lysyl-[glycine-cleavage complex H protein] + glycine + H(+) = N(6)-[(R)-S(8)-aminomethyldihydrolipoyl]-L-lysyl-[glycine-cleavage complex H protein] + CO2</text>
        <dbReference type="Rhea" id="RHEA:24304"/>
        <dbReference type="Rhea" id="RHEA-COMP:10494"/>
        <dbReference type="Rhea" id="RHEA-COMP:10495"/>
        <dbReference type="ChEBI" id="CHEBI:15378"/>
        <dbReference type="ChEBI" id="CHEBI:16526"/>
        <dbReference type="ChEBI" id="CHEBI:57305"/>
        <dbReference type="ChEBI" id="CHEBI:83099"/>
        <dbReference type="ChEBI" id="CHEBI:83143"/>
        <dbReference type="EC" id="1.4.4.2"/>
    </reaction>
</comment>
<dbReference type="NCBIfam" id="TIGR00461">
    <property type="entry name" value="gcvP"/>
    <property type="match status" value="1"/>
</dbReference>
<comment type="function">
    <text evidence="2 8">The glycine cleavage system catalyzes the degradation of glycine. The P protein binds the alpha-amino group of glycine through its pyridoxal phosphate cofactor; CO(2) is released and the remaining methylamine moiety is then transferred to the lipoamide cofactor of the H protein.</text>
</comment>
<dbReference type="SUPFAM" id="SSF53383">
    <property type="entry name" value="PLP-dependent transferases"/>
    <property type="match status" value="2"/>
</dbReference>